<name>F8JWG9_STREN</name>
<proteinExistence type="predicted"/>
<dbReference type="KEGG" id="scy:SCATT_33780"/>
<accession>F8JWG9</accession>
<dbReference type="InterPro" id="IPR007278">
    <property type="entry name" value="DUF397"/>
</dbReference>
<dbReference type="KEGG" id="sct:SCAT_3387"/>
<keyword evidence="3" id="KW-1185">Reference proteome</keyword>
<dbReference type="PATRIC" id="fig|1003195.11.peg.4858"/>
<accession>G8WQZ0</accession>
<dbReference type="Pfam" id="PF04149">
    <property type="entry name" value="DUF397"/>
    <property type="match status" value="1"/>
</dbReference>
<dbReference type="AlphaFoldDB" id="F8JWG9"/>
<organism evidence="2 3">
    <name type="scientific">Streptantibioticus cattleyicolor (strain ATCC 35852 / DSM 46488 / JCM 4925 / NBRC 14057 / NRRL 8057)</name>
    <name type="common">Streptomyces cattleya</name>
    <dbReference type="NCBI Taxonomy" id="1003195"/>
    <lineage>
        <taxon>Bacteria</taxon>
        <taxon>Bacillati</taxon>
        <taxon>Actinomycetota</taxon>
        <taxon>Actinomycetes</taxon>
        <taxon>Kitasatosporales</taxon>
        <taxon>Streptomycetaceae</taxon>
        <taxon>Streptantibioticus</taxon>
    </lineage>
</organism>
<sequence length="70" mass="7345">MRTSTSPSEATVTWFKSSYSNGTGGNCVEVADSHGPVAVRDSKDPNGPVLTFSRQAWDAFVAAVRGGGLR</sequence>
<dbReference type="Proteomes" id="UP000007842">
    <property type="component" value="Chromosome"/>
</dbReference>
<feature type="domain" description="DUF397" evidence="1">
    <location>
        <begin position="13"/>
        <end position="65"/>
    </location>
</feature>
<evidence type="ECO:0000259" key="1">
    <source>
        <dbReference type="Pfam" id="PF04149"/>
    </source>
</evidence>
<dbReference type="HOGENOM" id="CLU_131550_3_3_11"/>
<protein>
    <recommendedName>
        <fullName evidence="1">DUF397 domain-containing protein</fullName>
    </recommendedName>
</protein>
<dbReference type="eggNOG" id="ENOG503315W">
    <property type="taxonomic scope" value="Bacteria"/>
</dbReference>
<dbReference type="OrthoDB" id="4562195at2"/>
<evidence type="ECO:0000313" key="2">
    <source>
        <dbReference type="EMBL" id="AEW95749.1"/>
    </source>
</evidence>
<evidence type="ECO:0000313" key="3">
    <source>
        <dbReference type="Proteomes" id="UP000007842"/>
    </source>
</evidence>
<gene>
    <name evidence="2" type="ordered locus">SCATT_33780</name>
</gene>
<dbReference type="EMBL" id="CP003219">
    <property type="protein sequence ID" value="AEW95749.1"/>
    <property type="molecule type" value="Genomic_DNA"/>
</dbReference>
<dbReference type="STRING" id="1003195.SCATT_33780"/>
<reference evidence="3" key="1">
    <citation type="submission" date="2011-12" db="EMBL/GenBank/DDBJ databases">
        <title>Complete genome sequence of Streptomyces cattleya strain DSM 46488.</title>
        <authorList>
            <person name="Ou H.-Y."/>
            <person name="Li P."/>
            <person name="Zhao C."/>
            <person name="O'Hagan D."/>
            <person name="Deng Z."/>
        </authorList>
    </citation>
    <scope>NUCLEOTIDE SEQUENCE [LARGE SCALE GENOMIC DNA]</scope>
    <source>
        <strain evidence="3">ATCC 35852 / DSM 46488 / JCM 4925 / NBRC 14057 / NRRL 8057</strain>
    </source>
</reference>
<dbReference type="RefSeq" id="WP_014144116.1">
    <property type="nucleotide sequence ID" value="NC_016111.1"/>
</dbReference>